<keyword evidence="2" id="KW-1185">Reference proteome</keyword>
<organism evidence="1 2">
    <name type="scientific">Arachis hypogaea</name>
    <name type="common">Peanut</name>
    <dbReference type="NCBI Taxonomy" id="3818"/>
    <lineage>
        <taxon>Eukaryota</taxon>
        <taxon>Viridiplantae</taxon>
        <taxon>Streptophyta</taxon>
        <taxon>Embryophyta</taxon>
        <taxon>Tracheophyta</taxon>
        <taxon>Spermatophyta</taxon>
        <taxon>Magnoliopsida</taxon>
        <taxon>eudicotyledons</taxon>
        <taxon>Gunneridae</taxon>
        <taxon>Pentapetalae</taxon>
        <taxon>rosids</taxon>
        <taxon>fabids</taxon>
        <taxon>Fabales</taxon>
        <taxon>Fabaceae</taxon>
        <taxon>Papilionoideae</taxon>
        <taxon>50 kb inversion clade</taxon>
        <taxon>dalbergioids sensu lato</taxon>
        <taxon>Dalbergieae</taxon>
        <taxon>Pterocarpus clade</taxon>
        <taxon>Arachis</taxon>
    </lineage>
</organism>
<dbReference type="AlphaFoldDB" id="A0A445DNS0"/>
<gene>
    <name evidence="1" type="ORF">Ahy_A03g010838</name>
</gene>
<protein>
    <submittedName>
        <fullName evidence="1">Uncharacterized protein</fullName>
    </submittedName>
</protein>
<dbReference type="EMBL" id="SDMP01000003">
    <property type="protein sequence ID" value="RYR64791.1"/>
    <property type="molecule type" value="Genomic_DNA"/>
</dbReference>
<proteinExistence type="predicted"/>
<evidence type="ECO:0000313" key="1">
    <source>
        <dbReference type="EMBL" id="RYR64791.1"/>
    </source>
</evidence>
<comment type="caution">
    <text evidence="1">The sequence shown here is derived from an EMBL/GenBank/DDBJ whole genome shotgun (WGS) entry which is preliminary data.</text>
</comment>
<accession>A0A445DNS0</accession>
<evidence type="ECO:0000313" key="2">
    <source>
        <dbReference type="Proteomes" id="UP000289738"/>
    </source>
</evidence>
<dbReference type="Proteomes" id="UP000289738">
    <property type="component" value="Chromosome A03"/>
</dbReference>
<sequence>MHEALLTNCKRKRIGLTSNECCPRCPGQEETLLHVLRDCRYIRRTWMSSVDKLVQEQSMLDCSKKEWKCLTHLICYYLQYSLEKSK</sequence>
<reference evidence="1 2" key="1">
    <citation type="submission" date="2019-01" db="EMBL/GenBank/DDBJ databases">
        <title>Sequencing of cultivated peanut Arachis hypogaea provides insights into genome evolution and oil improvement.</title>
        <authorList>
            <person name="Chen X."/>
        </authorList>
    </citation>
    <scope>NUCLEOTIDE SEQUENCE [LARGE SCALE GENOMIC DNA]</scope>
    <source>
        <strain evidence="2">cv. Fuhuasheng</strain>
        <tissue evidence="1">Leaves</tissue>
    </source>
</reference>
<name>A0A445DNS0_ARAHY</name>